<protein>
    <submittedName>
        <fullName evidence="2">Uncharacterized protein</fullName>
    </submittedName>
</protein>
<accession>A0ABY6Z6G2</accession>
<evidence type="ECO:0000256" key="1">
    <source>
        <dbReference type="SAM" id="MobiDB-lite"/>
    </source>
</evidence>
<dbReference type="RefSeq" id="WP_268046034.1">
    <property type="nucleotide sequence ID" value="NZ_CP104064.1"/>
</dbReference>
<keyword evidence="3" id="KW-1185">Reference proteome</keyword>
<proteinExistence type="predicted"/>
<dbReference type="Proteomes" id="UP001164803">
    <property type="component" value="Chromosome"/>
</dbReference>
<sequence length="62" mass="6634">MIGVSLLLTNDVPFAQQERPRSEIDFAVGPLHDQMMGDSADASLNDGTTPFCTRQPSAPVTS</sequence>
<evidence type="ECO:0000313" key="3">
    <source>
        <dbReference type="Proteomes" id="UP001164803"/>
    </source>
</evidence>
<feature type="region of interest" description="Disordered" evidence="1">
    <location>
        <begin position="37"/>
        <end position="62"/>
    </location>
</feature>
<gene>
    <name evidence="2" type="ORF">NZD86_08260</name>
</gene>
<organism evidence="2 3">
    <name type="scientific">Alicyclobacillus dauci</name>
    <dbReference type="NCBI Taxonomy" id="1475485"/>
    <lineage>
        <taxon>Bacteria</taxon>
        <taxon>Bacillati</taxon>
        <taxon>Bacillota</taxon>
        <taxon>Bacilli</taxon>
        <taxon>Bacillales</taxon>
        <taxon>Alicyclobacillaceae</taxon>
        <taxon>Alicyclobacillus</taxon>
    </lineage>
</organism>
<name>A0ABY6Z6G2_9BACL</name>
<evidence type="ECO:0000313" key="2">
    <source>
        <dbReference type="EMBL" id="WAH38460.1"/>
    </source>
</evidence>
<dbReference type="EMBL" id="CP104064">
    <property type="protein sequence ID" value="WAH38460.1"/>
    <property type="molecule type" value="Genomic_DNA"/>
</dbReference>
<reference evidence="2" key="1">
    <citation type="submission" date="2022-08" db="EMBL/GenBank/DDBJ databases">
        <title>Alicyclobacillus dauci DSM2870, complete genome.</title>
        <authorList>
            <person name="Wang Q."/>
            <person name="Cai R."/>
            <person name="Wang Z."/>
        </authorList>
    </citation>
    <scope>NUCLEOTIDE SEQUENCE</scope>
    <source>
        <strain evidence="2">DSM 28700</strain>
    </source>
</reference>
<feature type="compositionally biased region" description="Polar residues" evidence="1">
    <location>
        <begin position="45"/>
        <end position="62"/>
    </location>
</feature>